<gene>
    <name evidence="1" type="ORF">GBAR_LOCUS29660</name>
</gene>
<reference evidence="1" key="1">
    <citation type="submission" date="2023-03" db="EMBL/GenBank/DDBJ databases">
        <authorList>
            <person name="Steffen K."/>
            <person name="Cardenas P."/>
        </authorList>
    </citation>
    <scope>NUCLEOTIDE SEQUENCE</scope>
</reference>
<dbReference type="AlphaFoldDB" id="A0AA35TWE9"/>
<dbReference type="Proteomes" id="UP001174909">
    <property type="component" value="Unassembled WGS sequence"/>
</dbReference>
<keyword evidence="2" id="KW-1185">Reference proteome</keyword>
<evidence type="ECO:0000313" key="1">
    <source>
        <dbReference type="EMBL" id="CAI8054322.1"/>
    </source>
</evidence>
<proteinExistence type="predicted"/>
<accession>A0AA35TWE9</accession>
<evidence type="ECO:0000313" key="2">
    <source>
        <dbReference type="Proteomes" id="UP001174909"/>
    </source>
</evidence>
<protein>
    <submittedName>
        <fullName evidence="1">Uncharacterized protein</fullName>
    </submittedName>
</protein>
<sequence>MVGSIMNYHCNQRGGDGFQNSAPRPGIKVPIAAKGKRGSQLRLICLEYLYLNTILEMAEMFFPPYSISTKYSCGVTPNCK</sequence>
<dbReference type="EMBL" id="CASHTH010004167">
    <property type="protein sequence ID" value="CAI8054322.1"/>
    <property type="molecule type" value="Genomic_DNA"/>
</dbReference>
<organism evidence="1 2">
    <name type="scientific">Geodia barretti</name>
    <name type="common">Barrett's horny sponge</name>
    <dbReference type="NCBI Taxonomy" id="519541"/>
    <lineage>
        <taxon>Eukaryota</taxon>
        <taxon>Metazoa</taxon>
        <taxon>Porifera</taxon>
        <taxon>Demospongiae</taxon>
        <taxon>Heteroscleromorpha</taxon>
        <taxon>Tetractinellida</taxon>
        <taxon>Astrophorina</taxon>
        <taxon>Geodiidae</taxon>
        <taxon>Geodia</taxon>
    </lineage>
</organism>
<comment type="caution">
    <text evidence="1">The sequence shown here is derived from an EMBL/GenBank/DDBJ whole genome shotgun (WGS) entry which is preliminary data.</text>
</comment>
<name>A0AA35TWE9_GEOBA</name>